<dbReference type="EMBL" id="ACJM01000002">
    <property type="protein sequence ID" value="EEG78686.1"/>
    <property type="molecule type" value="Genomic_DNA"/>
</dbReference>
<dbReference type="Proteomes" id="UP000006443">
    <property type="component" value="Unassembled WGS sequence"/>
</dbReference>
<protein>
    <submittedName>
        <fullName evidence="10">Peptidase S8 and S53 subtilisin kexin sedolisin</fullName>
    </submittedName>
</protein>
<dbReference type="PROSITE" id="PS00137">
    <property type="entry name" value="SUBTILASE_HIS"/>
    <property type="match status" value="1"/>
</dbReference>
<dbReference type="eggNOG" id="COG1404">
    <property type="taxonomic scope" value="Bacteria"/>
</dbReference>
<dbReference type="AlphaFoldDB" id="C0GDG5"/>
<evidence type="ECO:0000256" key="3">
    <source>
        <dbReference type="ARBA" id="ARBA00022801"/>
    </source>
</evidence>
<feature type="active site" description="Charge relay system" evidence="5 6">
    <location>
        <position position="180"/>
    </location>
</feature>
<evidence type="ECO:0000256" key="4">
    <source>
        <dbReference type="ARBA" id="ARBA00022825"/>
    </source>
</evidence>
<evidence type="ECO:0000259" key="9">
    <source>
        <dbReference type="Pfam" id="PF00082"/>
    </source>
</evidence>
<dbReference type="PROSITE" id="PS51892">
    <property type="entry name" value="SUBTILASE"/>
    <property type="match status" value="1"/>
</dbReference>
<feature type="region of interest" description="Disordered" evidence="8">
    <location>
        <begin position="406"/>
        <end position="428"/>
    </location>
</feature>
<keyword evidence="11" id="KW-1185">Reference proteome</keyword>
<evidence type="ECO:0000256" key="6">
    <source>
        <dbReference type="PROSITE-ProRule" id="PRU01240"/>
    </source>
</evidence>
<dbReference type="RefSeq" id="WP_008514757.1">
    <property type="nucleotide sequence ID" value="NZ_ACJM01000002.1"/>
</dbReference>
<dbReference type="PROSITE" id="PS00136">
    <property type="entry name" value="SUBTILASE_ASP"/>
    <property type="match status" value="1"/>
</dbReference>
<organism evidence="10 11">
    <name type="scientific">Dethiobacter alkaliphilus AHT 1</name>
    <dbReference type="NCBI Taxonomy" id="555088"/>
    <lineage>
        <taxon>Bacteria</taxon>
        <taxon>Bacillati</taxon>
        <taxon>Bacillota</taxon>
        <taxon>Dethiobacteria</taxon>
        <taxon>Dethiobacterales</taxon>
        <taxon>Dethiobacteraceae</taxon>
        <taxon>Dethiobacter</taxon>
    </lineage>
</organism>
<dbReference type="GO" id="GO:0004252">
    <property type="term" value="F:serine-type endopeptidase activity"/>
    <property type="evidence" value="ECO:0007669"/>
    <property type="project" value="UniProtKB-UniRule"/>
</dbReference>
<proteinExistence type="inferred from homology"/>
<evidence type="ECO:0000313" key="11">
    <source>
        <dbReference type="Proteomes" id="UP000006443"/>
    </source>
</evidence>
<dbReference type="InterPro" id="IPR037045">
    <property type="entry name" value="S8pro/Inhibitor_I9_sf"/>
</dbReference>
<dbReference type="SUPFAM" id="SSF52743">
    <property type="entry name" value="Subtilisin-like"/>
    <property type="match status" value="1"/>
</dbReference>
<dbReference type="MEROPS" id="S08.137"/>
<dbReference type="Pfam" id="PF00082">
    <property type="entry name" value="Peptidase_S8"/>
    <property type="match status" value="1"/>
</dbReference>
<dbReference type="InterPro" id="IPR015500">
    <property type="entry name" value="Peptidase_S8_subtilisin-rel"/>
</dbReference>
<gene>
    <name evidence="10" type="ORF">DealDRAFT_0616</name>
</gene>
<dbReference type="PROSITE" id="PS00138">
    <property type="entry name" value="SUBTILASE_SER"/>
    <property type="match status" value="1"/>
</dbReference>
<dbReference type="PANTHER" id="PTHR43806">
    <property type="entry name" value="PEPTIDASE S8"/>
    <property type="match status" value="1"/>
</dbReference>
<comment type="similarity">
    <text evidence="1 6 7">Belongs to the peptidase S8 family.</text>
</comment>
<evidence type="ECO:0000256" key="2">
    <source>
        <dbReference type="ARBA" id="ARBA00022670"/>
    </source>
</evidence>
<dbReference type="PRINTS" id="PR00723">
    <property type="entry name" value="SUBTILISIN"/>
</dbReference>
<dbReference type="OrthoDB" id="9798386at2"/>
<keyword evidence="4 6" id="KW-0720">Serine protease</keyword>
<dbReference type="GO" id="GO:0006508">
    <property type="term" value="P:proteolysis"/>
    <property type="evidence" value="ECO:0007669"/>
    <property type="project" value="UniProtKB-KW"/>
</dbReference>
<reference evidence="10 11" key="1">
    <citation type="submission" date="2009-02" db="EMBL/GenBank/DDBJ databases">
        <title>Sequencing of the draft genome and assembly of Dethiobacter alkaliphilus AHT 1.</title>
        <authorList>
            <consortium name="US DOE Joint Genome Institute (JGI-PGF)"/>
            <person name="Lucas S."/>
            <person name="Copeland A."/>
            <person name="Lapidus A."/>
            <person name="Glavina del Rio T."/>
            <person name="Dalin E."/>
            <person name="Tice H."/>
            <person name="Bruce D."/>
            <person name="Goodwin L."/>
            <person name="Pitluck S."/>
            <person name="Larimer F."/>
            <person name="Land M.L."/>
            <person name="Hauser L."/>
            <person name="Muyzer G."/>
        </authorList>
    </citation>
    <scope>NUCLEOTIDE SEQUENCE [LARGE SCALE GENOMIC DNA]</scope>
    <source>
        <strain evidence="10 11">AHT 1</strain>
    </source>
</reference>
<feature type="domain" description="Peptidase S8/S53" evidence="9">
    <location>
        <begin position="139"/>
        <end position="411"/>
    </location>
</feature>
<evidence type="ECO:0000256" key="7">
    <source>
        <dbReference type="RuleBase" id="RU003355"/>
    </source>
</evidence>
<dbReference type="InterPro" id="IPR000209">
    <property type="entry name" value="Peptidase_S8/S53_dom"/>
</dbReference>
<dbReference type="InterPro" id="IPR036852">
    <property type="entry name" value="Peptidase_S8/S53_dom_sf"/>
</dbReference>
<dbReference type="InterPro" id="IPR022398">
    <property type="entry name" value="Peptidase_S8_His-AS"/>
</dbReference>
<accession>C0GDG5</accession>
<sequence length="428" mass="46129">MIFQDVNWMRGYGTKICPELRKRVLDCYRPTRLTPCFLQKSIGKLTRRWKKFPIIVQLEKYAVHAISTYSLAEETGCKLKKNLQVIDAFASEVTTEQLEKLLRNKNVKKIWHDGEVHAVLDAASPTVGAPGLWDEGYTGKGIVIAVLDTGIYNHPDLQNRVLDFKDLINDDTNPYDDNGHGTHVAGCAAASGSESNGKYKGPAPEAGLVGVKVLNKSGSGSLSTVIEGIGWCVQNKERLSIRIINLSLGSNAYQSHRDDPVCQAAVRAWEAGIVVCAAAGNSGPQPRTINSPAIEPGILTVGAINDRNPNEEGFVAEFSSRGPTIDGLVKPDVCAPGVQITALRSPGSTIDKQNRDARIDNWHTSLSGTSMATPVCAGVIAQLLQQNPFLTPDQIKNLLTETANPLTGYGENDQGAGVVNAHRASQTP</sequence>
<dbReference type="Gene3D" id="3.40.50.200">
    <property type="entry name" value="Peptidase S8/S53 domain"/>
    <property type="match status" value="1"/>
</dbReference>
<dbReference type="InterPro" id="IPR050131">
    <property type="entry name" value="Peptidase_S8_subtilisin-like"/>
</dbReference>
<name>C0GDG5_DETAL</name>
<feature type="active site" description="Charge relay system" evidence="5 6">
    <location>
        <position position="148"/>
    </location>
</feature>
<dbReference type="PANTHER" id="PTHR43806:SF65">
    <property type="entry name" value="SERINE PROTEASE APRX"/>
    <property type="match status" value="1"/>
</dbReference>
<comment type="caution">
    <text evidence="10">The sequence shown here is derived from an EMBL/GenBank/DDBJ whole genome shotgun (WGS) entry which is preliminary data.</text>
</comment>
<dbReference type="STRING" id="555088.DealDRAFT_0616"/>
<dbReference type="InterPro" id="IPR023828">
    <property type="entry name" value="Peptidase_S8_Ser-AS"/>
</dbReference>
<keyword evidence="2 6" id="KW-0645">Protease</keyword>
<dbReference type="Gene3D" id="3.30.70.80">
    <property type="entry name" value="Peptidase S8 propeptide/proteinase inhibitor I9"/>
    <property type="match status" value="1"/>
</dbReference>
<dbReference type="InterPro" id="IPR023827">
    <property type="entry name" value="Peptidase_S8_Asp-AS"/>
</dbReference>
<keyword evidence="3 6" id="KW-0378">Hydrolase</keyword>
<evidence type="ECO:0000256" key="1">
    <source>
        <dbReference type="ARBA" id="ARBA00011073"/>
    </source>
</evidence>
<evidence type="ECO:0000256" key="8">
    <source>
        <dbReference type="SAM" id="MobiDB-lite"/>
    </source>
</evidence>
<evidence type="ECO:0000313" key="10">
    <source>
        <dbReference type="EMBL" id="EEG78686.1"/>
    </source>
</evidence>
<evidence type="ECO:0000256" key="5">
    <source>
        <dbReference type="PIRSR" id="PIRSR615500-1"/>
    </source>
</evidence>
<feature type="active site" description="Charge relay system" evidence="5 6">
    <location>
        <position position="370"/>
    </location>
</feature>
<dbReference type="CDD" id="cd07487">
    <property type="entry name" value="Peptidases_S8_1"/>
    <property type="match status" value="1"/>
</dbReference>